<dbReference type="AlphaFoldDB" id="A0AAW0BRQ0"/>
<evidence type="ECO:0000256" key="10">
    <source>
        <dbReference type="ARBA" id="ARBA00023136"/>
    </source>
</evidence>
<dbReference type="InterPro" id="IPR006593">
    <property type="entry name" value="Cyt_b561/ferric_Rdtase_TM"/>
</dbReference>
<comment type="subcellular location">
    <subcellularLocation>
        <location evidence="2">Membrane</location>
        <topology evidence="2">Multi-pass membrane protein</topology>
    </subcellularLocation>
</comment>
<dbReference type="EMBL" id="JAYKXP010000080">
    <property type="protein sequence ID" value="KAK7029685.1"/>
    <property type="molecule type" value="Genomic_DNA"/>
</dbReference>
<evidence type="ECO:0000256" key="3">
    <source>
        <dbReference type="ARBA" id="ARBA00022448"/>
    </source>
</evidence>
<evidence type="ECO:0000256" key="8">
    <source>
        <dbReference type="ARBA" id="ARBA00022989"/>
    </source>
</evidence>
<evidence type="ECO:0000313" key="15">
    <source>
        <dbReference type="Proteomes" id="UP001383192"/>
    </source>
</evidence>
<comment type="cofactor">
    <cofactor evidence="1">
        <name>heme b</name>
        <dbReference type="ChEBI" id="CHEBI:60344"/>
    </cofactor>
</comment>
<evidence type="ECO:0000256" key="4">
    <source>
        <dbReference type="ARBA" id="ARBA00022617"/>
    </source>
</evidence>
<evidence type="ECO:0000313" key="14">
    <source>
        <dbReference type="EMBL" id="KAK7029685.1"/>
    </source>
</evidence>
<feature type="compositionally biased region" description="Pro residues" evidence="11">
    <location>
        <begin position="7"/>
        <end position="16"/>
    </location>
</feature>
<evidence type="ECO:0000256" key="11">
    <source>
        <dbReference type="SAM" id="MobiDB-lite"/>
    </source>
</evidence>
<feature type="transmembrane region" description="Helical" evidence="12">
    <location>
        <begin position="204"/>
        <end position="225"/>
    </location>
</feature>
<feature type="transmembrane region" description="Helical" evidence="12">
    <location>
        <begin position="82"/>
        <end position="105"/>
    </location>
</feature>
<keyword evidence="4" id="KW-0349">Heme</keyword>
<keyword evidence="6" id="KW-0479">Metal-binding</keyword>
<keyword evidence="7" id="KW-0249">Electron transport</keyword>
<feature type="domain" description="Cytochrome b561" evidence="13">
    <location>
        <begin position="23"/>
        <end position="222"/>
    </location>
</feature>
<evidence type="ECO:0000256" key="6">
    <source>
        <dbReference type="ARBA" id="ARBA00022723"/>
    </source>
</evidence>
<dbReference type="GO" id="GO:0016020">
    <property type="term" value="C:membrane"/>
    <property type="evidence" value="ECO:0007669"/>
    <property type="project" value="UniProtKB-SubCell"/>
</dbReference>
<dbReference type="Pfam" id="PF03188">
    <property type="entry name" value="Cytochrom_B561"/>
    <property type="match status" value="1"/>
</dbReference>
<protein>
    <recommendedName>
        <fullName evidence="13">Cytochrome b561 domain-containing protein</fullName>
    </recommendedName>
</protein>
<dbReference type="PROSITE" id="PS50939">
    <property type="entry name" value="CYTOCHROME_B561"/>
    <property type="match status" value="1"/>
</dbReference>
<accession>A0AAW0BRQ0</accession>
<feature type="transmembrane region" description="Helical" evidence="12">
    <location>
        <begin position="53"/>
        <end position="75"/>
    </location>
</feature>
<proteinExistence type="predicted"/>
<gene>
    <name evidence="14" type="ORF">VNI00_014383</name>
</gene>
<evidence type="ECO:0000256" key="7">
    <source>
        <dbReference type="ARBA" id="ARBA00022982"/>
    </source>
</evidence>
<keyword evidence="8 12" id="KW-1133">Transmembrane helix</keyword>
<feature type="region of interest" description="Disordered" evidence="11">
    <location>
        <begin position="1"/>
        <end position="31"/>
    </location>
</feature>
<dbReference type="PANTHER" id="PTHR15422">
    <property type="entry name" value="OS05G0565100 PROTEIN"/>
    <property type="match status" value="1"/>
</dbReference>
<dbReference type="GO" id="GO:0046872">
    <property type="term" value="F:metal ion binding"/>
    <property type="evidence" value="ECO:0007669"/>
    <property type="project" value="UniProtKB-KW"/>
</dbReference>
<dbReference type="GO" id="GO:0140575">
    <property type="term" value="F:transmembrane monodehydroascorbate reductase activity"/>
    <property type="evidence" value="ECO:0007669"/>
    <property type="project" value="InterPro"/>
</dbReference>
<feature type="compositionally biased region" description="Low complexity" evidence="11">
    <location>
        <begin position="17"/>
        <end position="31"/>
    </location>
</feature>
<name>A0AAW0BRQ0_9AGAR</name>
<keyword evidence="10 12" id="KW-0472">Membrane</keyword>
<evidence type="ECO:0000256" key="5">
    <source>
        <dbReference type="ARBA" id="ARBA00022692"/>
    </source>
</evidence>
<organism evidence="14 15">
    <name type="scientific">Paramarasmius palmivorus</name>
    <dbReference type="NCBI Taxonomy" id="297713"/>
    <lineage>
        <taxon>Eukaryota</taxon>
        <taxon>Fungi</taxon>
        <taxon>Dikarya</taxon>
        <taxon>Basidiomycota</taxon>
        <taxon>Agaricomycotina</taxon>
        <taxon>Agaricomycetes</taxon>
        <taxon>Agaricomycetidae</taxon>
        <taxon>Agaricales</taxon>
        <taxon>Marasmiineae</taxon>
        <taxon>Marasmiaceae</taxon>
        <taxon>Paramarasmius</taxon>
    </lineage>
</organism>
<dbReference type="SMART" id="SM00665">
    <property type="entry name" value="B561"/>
    <property type="match status" value="1"/>
</dbReference>
<evidence type="ECO:0000259" key="13">
    <source>
        <dbReference type="PROSITE" id="PS50939"/>
    </source>
</evidence>
<sequence length="255" mass="28146">MSFPYSYNPPPPPPQAAPSQSSSSQPISDPAASQAPATVAVPLLPIEVQTRTHAILCATGFLILLPIGVLVARYARNFTNKWFYFHAVWNIFIAGPVIFAGWHYGVMTAEQLAIPNFTYDPHQKMGLALLILYIVQLILGAVIHWFKVGTSALTGRRPLQNYVHGFLGLAIFVLAASQVHYGLYIEWNMFFGALHQVPNSAKNAWIALVVIFWTLYILGLAFVPGQFKKERDQKRIDGRGDHAALRSGTSSKAEA</sequence>
<dbReference type="InterPro" id="IPR045150">
    <property type="entry name" value="CYB561D1/2"/>
</dbReference>
<dbReference type="Proteomes" id="UP001383192">
    <property type="component" value="Unassembled WGS sequence"/>
</dbReference>
<keyword evidence="3" id="KW-0813">Transport</keyword>
<feature type="transmembrane region" description="Helical" evidence="12">
    <location>
        <begin position="125"/>
        <end position="146"/>
    </location>
</feature>
<evidence type="ECO:0000256" key="2">
    <source>
        <dbReference type="ARBA" id="ARBA00004141"/>
    </source>
</evidence>
<evidence type="ECO:0000256" key="9">
    <source>
        <dbReference type="ARBA" id="ARBA00023004"/>
    </source>
</evidence>
<dbReference type="GO" id="GO:0020037">
    <property type="term" value="F:heme binding"/>
    <property type="evidence" value="ECO:0007669"/>
    <property type="project" value="TreeGrafter"/>
</dbReference>
<keyword evidence="5 12" id="KW-0812">Transmembrane</keyword>
<keyword evidence="15" id="KW-1185">Reference proteome</keyword>
<evidence type="ECO:0000256" key="1">
    <source>
        <dbReference type="ARBA" id="ARBA00001970"/>
    </source>
</evidence>
<keyword evidence="9" id="KW-0408">Iron</keyword>
<evidence type="ECO:0000256" key="12">
    <source>
        <dbReference type="SAM" id="Phobius"/>
    </source>
</evidence>
<dbReference type="PANTHER" id="PTHR15422:SF24">
    <property type="entry name" value="DOMON RELATED DOMAIN-CONTAINING PROTEIN"/>
    <property type="match status" value="1"/>
</dbReference>
<feature type="transmembrane region" description="Helical" evidence="12">
    <location>
        <begin position="166"/>
        <end position="184"/>
    </location>
</feature>
<dbReference type="Gene3D" id="1.20.120.1770">
    <property type="match status" value="1"/>
</dbReference>
<comment type="caution">
    <text evidence="14">The sequence shown here is derived from an EMBL/GenBank/DDBJ whole genome shotgun (WGS) entry which is preliminary data.</text>
</comment>
<reference evidence="14 15" key="1">
    <citation type="submission" date="2024-01" db="EMBL/GenBank/DDBJ databases">
        <title>A draft genome for a cacao thread blight-causing isolate of Paramarasmius palmivorus.</title>
        <authorList>
            <person name="Baruah I.K."/>
            <person name="Bukari Y."/>
            <person name="Amoako-Attah I."/>
            <person name="Meinhardt L.W."/>
            <person name="Bailey B.A."/>
            <person name="Cohen S.P."/>
        </authorList>
    </citation>
    <scope>NUCLEOTIDE SEQUENCE [LARGE SCALE GENOMIC DNA]</scope>
    <source>
        <strain evidence="14 15">GH-12</strain>
    </source>
</reference>
<dbReference type="CDD" id="cd08760">
    <property type="entry name" value="Cyt_b561_FRRS1_like"/>
    <property type="match status" value="1"/>
</dbReference>